<dbReference type="Proteomes" id="UP000296049">
    <property type="component" value="Unassembled WGS sequence"/>
</dbReference>
<evidence type="ECO:0000256" key="1">
    <source>
        <dbReference type="SAM" id="MobiDB-lite"/>
    </source>
</evidence>
<accession>R0LMP4</accession>
<protein>
    <submittedName>
        <fullName evidence="2">Uncharacterized protein</fullName>
    </submittedName>
</protein>
<keyword evidence="3" id="KW-1185">Reference proteome</keyword>
<dbReference type="AlphaFoldDB" id="R0LMP4"/>
<name>R0LMP4_ANAPL</name>
<sequence>MASDLVCATAQQGSTGCTLTNIRQWAADTREALKLAKNETKKILMHLEDQMTITRRHGEAKPVVTAPGAALTMSSQAHFSSQNSEELDAKAHCIVYSICREMLNGHVGTHSTATAQAVFAAKAPKVFGAKSSFRGQKIVILTHHLRDFETNAALKLRYSTPEGPREKLLHGESEAVPYLQLFLVCALTIDDHGAKYTQNCLKAAGCGWEPSSAVSDVDANCLKHGHRTSVGSGNGHRSQHRGSYHLEQEESSEEEAGERHRLGEAEHIQKYPKVLLGFAGRICNTNWSWLRTTGLLLPSWSSTGQHRRLGGTQGGQPLLPEEEERAHAVDVCLAADMEFYSQSLATGKRAGGVLFPEPFALLQGNEQQQNKRETFTNQFTSTEGFLKIRADTEPLKEKLL</sequence>
<reference evidence="3" key="1">
    <citation type="journal article" date="2013" name="Nat. Genet.">
        <title>The duck genome and transcriptome provide insight into an avian influenza virus reservoir species.</title>
        <authorList>
            <person name="Huang Y."/>
            <person name="Li Y."/>
            <person name="Burt D.W."/>
            <person name="Chen H."/>
            <person name="Zhang Y."/>
            <person name="Qian W."/>
            <person name="Kim H."/>
            <person name="Gan S."/>
            <person name="Zhao Y."/>
            <person name="Li J."/>
            <person name="Yi K."/>
            <person name="Feng H."/>
            <person name="Zhu P."/>
            <person name="Li B."/>
            <person name="Liu Q."/>
            <person name="Fairley S."/>
            <person name="Magor K.E."/>
            <person name="Du Z."/>
            <person name="Hu X."/>
            <person name="Goodman L."/>
            <person name="Tafer H."/>
            <person name="Vignal A."/>
            <person name="Lee T."/>
            <person name="Kim K.W."/>
            <person name="Sheng Z."/>
            <person name="An Y."/>
            <person name="Searle S."/>
            <person name="Herrero J."/>
            <person name="Groenen M.A."/>
            <person name="Crooijmans R.P."/>
            <person name="Faraut T."/>
            <person name="Cai Q."/>
            <person name="Webster R.G."/>
            <person name="Aldridge J.R."/>
            <person name="Warren W.C."/>
            <person name="Bartschat S."/>
            <person name="Kehr S."/>
            <person name="Marz M."/>
            <person name="Stadler P.F."/>
            <person name="Smith J."/>
            <person name="Kraus R.H."/>
            <person name="Zhao Y."/>
            <person name="Ren L."/>
            <person name="Fei J."/>
            <person name="Morisson M."/>
            <person name="Kaiser P."/>
            <person name="Griffin D.K."/>
            <person name="Rao M."/>
            <person name="Pitel F."/>
            <person name="Wang J."/>
            <person name="Li N."/>
        </authorList>
    </citation>
    <scope>NUCLEOTIDE SEQUENCE [LARGE SCALE GENOMIC DNA]</scope>
</reference>
<gene>
    <name evidence="2" type="ORF">Anapl_05360</name>
</gene>
<proteinExistence type="predicted"/>
<organism evidence="2 3">
    <name type="scientific">Anas platyrhynchos</name>
    <name type="common">Mallard</name>
    <name type="synonym">Anas boschas</name>
    <dbReference type="NCBI Taxonomy" id="8839"/>
    <lineage>
        <taxon>Eukaryota</taxon>
        <taxon>Metazoa</taxon>
        <taxon>Chordata</taxon>
        <taxon>Craniata</taxon>
        <taxon>Vertebrata</taxon>
        <taxon>Euteleostomi</taxon>
        <taxon>Archelosauria</taxon>
        <taxon>Archosauria</taxon>
        <taxon>Dinosauria</taxon>
        <taxon>Saurischia</taxon>
        <taxon>Theropoda</taxon>
        <taxon>Coelurosauria</taxon>
        <taxon>Aves</taxon>
        <taxon>Neognathae</taxon>
        <taxon>Galloanserae</taxon>
        <taxon>Anseriformes</taxon>
        <taxon>Anatidae</taxon>
        <taxon>Anatinae</taxon>
        <taxon>Anas</taxon>
    </lineage>
</organism>
<dbReference type="EMBL" id="KB742907">
    <property type="protein sequence ID" value="EOB02970.1"/>
    <property type="molecule type" value="Genomic_DNA"/>
</dbReference>
<evidence type="ECO:0000313" key="3">
    <source>
        <dbReference type="Proteomes" id="UP000296049"/>
    </source>
</evidence>
<feature type="region of interest" description="Disordered" evidence="1">
    <location>
        <begin position="226"/>
        <end position="260"/>
    </location>
</feature>
<evidence type="ECO:0000313" key="2">
    <source>
        <dbReference type="EMBL" id="EOB02970.1"/>
    </source>
</evidence>